<comment type="caution">
    <text evidence="2">The sequence shown here is derived from an EMBL/GenBank/DDBJ whole genome shotgun (WGS) entry which is preliminary data.</text>
</comment>
<dbReference type="EMBL" id="CAJQZC010000009">
    <property type="protein sequence ID" value="CAG4913496.1"/>
    <property type="molecule type" value="Genomic_DNA"/>
</dbReference>
<keyword evidence="3" id="KW-1185">Reference proteome</keyword>
<keyword evidence="1" id="KW-0732">Signal</keyword>
<feature type="signal peptide" evidence="1">
    <location>
        <begin position="1"/>
        <end position="24"/>
    </location>
</feature>
<reference evidence="2" key="1">
    <citation type="submission" date="2021-04" db="EMBL/GenBank/DDBJ databases">
        <authorList>
            <person name="Vanwijnsberghe S."/>
        </authorList>
    </citation>
    <scope>NUCLEOTIDE SEQUENCE</scope>
    <source>
        <strain evidence="2">LMG 31841</strain>
    </source>
</reference>
<dbReference type="Proteomes" id="UP000789704">
    <property type="component" value="Unassembled WGS sequence"/>
</dbReference>
<dbReference type="AlphaFoldDB" id="A0A9N8X3H8"/>
<evidence type="ECO:0000313" key="3">
    <source>
        <dbReference type="Proteomes" id="UP000789704"/>
    </source>
</evidence>
<protein>
    <submittedName>
        <fullName evidence="2">Uncharacterized protein</fullName>
    </submittedName>
</protein>
<accession>A0A9N8X3H8</accession>
<feature type="chain" id="PRO_5040429177" evidence="1">
    <location>
        <begin position="25"/>
        <end position="396"/>
    </location>
</feature>
<gene>
    <name evidence="2" type="ORF">LMG31841_04269</name>
</gene>
<proteinExistence type="predicted"/>
<evidence type="ECO:0000313" key="2">
    <source>
        <dbReference type="EMBL" id="CAG4913496.1"/>
    </source>
</evidence>
<name>A0A9N8X3H8_9BURK</name>
<dbReference type="RefSeq" id="WP_228881173.1">
    <property type="nucleotide sequence ID" value="NZ_CAJQYX010000029.1"/>
</dbReference>
<organism evidence="2 3">
    <name type="scientific">Paraburkholderia saeva</name>
    <dbReference type="NCBI Taxonomy" id="2777537"/>
    <lineage>
        <taxon>Bacteria</taxon>
        <taxon>Pseudomonadati</taxon>
        <taxon>Pseudomonadota</taxon>
        <taxon>Betaproteobacteria</taxon>
        <taxon>Burkholderiales</taxon>
        <taxon>Burkholderiaceae</taxon>
        <taxon>Paraburkholderia</taxon>
    </lineage>
</organism>
<evidence type="ECO:0000256" key="1">
    <source>
        <dbReference type="SAM" id="SignalP"/>
    </source>
</evidence>
<sequence>MFFRKHCVKFAFTVSLVTSPVAFAFAPEPGQNASFPPPGQSTAPTQPRVASDPLRTLAIKTGLDPDSESGKVFIKWVAKVRDDPDWKAVIGENGLASSRRLDFGKLNLSPAARLAVLQHFGALAALAPPASCGQLMSGGAAGFGALVAALPPAGVEQVGEMLDTAVKGRRPASQMETYTTTELLATENAIEKAGGEMFARHGWNATGTGAVTGAARNPTGCELMAGMAEMVGSMQEPDRTRATWLIVTMHDRLQFGGITNGVLARPYPYLDEALDEHMLPAALRGQIGAEGSQPLPFQSFTVTGRWLNSTHSFVEGPFEMTFLNRRNDGTVSKVIRLMENPKQPTWGHYALDYGPMTLRDQTIAFGSALTVMKQVDDTTTLVSAGSAFTENTVSEQ</sequence>